<evidence type="ECO:0000313" key="1">
    <source>
        <dbReference type="EMBL" id="NNM48279.1"/>
    </source>
</evidence>
<evidence type="ECO:0000313" key="2">
    <source>
        <dbReference type="Proteomes" id="UP000588586"/>
    </source>
</evidence>
<keyword evidence="2" id="KW-1185">Reference proteome</keyword>
<dbReference type="AlphaFoldDB" id="A0A849HMF6"/>
<dbReference type="RefSeq" id="WP_171245403.1">
    <property type="nucleotide sequence ID" value="NZ_JABEPQ010000009.1"/>
</dbReference>
<gene>
    <name evidence="1" type="ORF">HJG52_20020</name>
</gene>
<comment type="caution">
    <text evidence="1">The sequence shown here is derived from an EMBL/GenBank/DDBJ whole genome shotgun (WGS) entry which is preliminary data.</text>
</comment>
<organism evidence="1 2">
    <name type="scientific">Knoellia koreensis</name>
    <dbReference type="NCBI Taxonomy" id="2730921"/>
    <lineage>
        <taxon>Bacteria</taxon>
        <taxon>Bacillati</taxon>
        <taxon>Actinomycetota</taxon>
        <taxon>Actinomycetes</taxon>
        <taxon>Micrococcales</taxon>
        <taxon>Intrasporangiaceae</taxon>
        <taxon>Knoellia</taxon>
    </lineage>
</organism>
<sequence length="270" mass="29984">MGVAEQLGIEDEDGELLALAARRWRDWARDDGRLDPVTDLGALRPWLKRATERDADEVLQALARRAAIDGGDDRAAAATLAWALLPGACLLAHRLRTLSERIDEVVAAQLWLEIRSFAWERLTRVAANILMNTRTGVLMECDAASQLARHDPTWHQIYQVEPDASFWGELRATHAQPEPTAAEELLDLLSWACDNRVISDQDRSLLLSLVAAADRSDATTYRRGRGGLLSNELSEQVAKEYGIAPVTVRRRAGRSIEALSQVCQTRRISA</sequence>
<reference evidence="1 2" key="1">
    <citation type="submission" date="2020-04" db="EMBL/GenBank/DDBJ databases">
        <title>Knoellia sp. isolate from air conditioner.</title>
        <authorList>
            <person name="Chea S."/>
            <person name="Kim D.-U."/>
        </authorList>
    </citation>
    <scope>NUCLEOTIDE SEQUENCE [LARGE SCALE GENOMIC DNA]</scope>
    <source>
        <strain evidence="1 2">DB2414S</strain>
    </source>
</reference>
<accession>A0A849HMF6</accession>
<proteinExistence type="predicted"/>
<name>A0A849HMF6_9MICO</name>
<protein>
    <submittedName>
        <fullName evidence="1">Uncharacterized protein</fullName>
    </submittedName>
</protein>
<dbReference type="Proteomes" id="UP000588586">
    <property type="component" value="Unassembled WGS sequence"/>
</dbReference>
<dbReference type="EMBL" id="JABEPQ010000009">
    <property type="protein sequence ID" value="NNM48279.1"/>
    <property type="molecule type" value="Genomic_DNA"/>
</dbReference>